<dbReference type="AlphaFoldDB" id="A0ABD1YY53"/>
<proteinExistence type="predicted"/>
<gene>
    <name evidence="1" type="ORF">R1flu_007183</name>
</gene>
<dbReference type="EMBL" id="JBHFFA010000003">
    <property type="protein sequence ID" value="KAL2635704.1"/>
    <property type="molecule type" value="Genomic_DNA"/>
</dbReference>
<dbReference type="Proteomes" id="UP001605036">
    <property type="component" value="Unassembled WGS sequence"/>
</dbReference>
<evidence type="ECO:0000313" key="2">
    <source>
        <dbReference type="Proteomes" id="UP001605036"/>
    </source>
</evidence>
<protein>
    <submittedName>
        <fullName evidence="1">Uncharacterized protein</fullName>
    </submittedName>
</protein>
<keyword evidence="2" id="KW-1185">Reference proteome</keyword>
<accession>A0ABD1YY53</accession>
<comment type="caution">
    <text evidence="1">The sequence shown here is derived from an EMBL/GenBank/DDBJ whole genome shotgun (WGS) entry which is preliminary data.</text>
</comment>
<evidence type="ECO:0000313" key="1">
    <source>
        <dbReference type="EMBL" id="KAL2635704.1"/>
    </source>
</evidence>
<organism evidence="1 2">
    <name type="scientific">Riccia fluitans</name>
    <dbReference type="NCBI Taxonomy" id="41844"/>
    <lineage>
        <taxon>Eukaryota</taxon>
        <taxon>Viridiplantae</taxon>
        <taxon>Streptophyta</taxon>
        <taxon>Embryophyta</taxon>
        <taxon>Marchantiophyta</taxon>
        <taxon>Marchantiopsida</taxon>
        <taxon>Marchantiidae</taxon>
        <taxon>Marchantiales</taxon>
        <taxon>Ricciaceae</taxon>
        <taxon>Riccia</taxon>
    </lineage>
</organism>
<reference evidence="1 2" key="1">
    <citation type="submission" date="2024-09" db="EMBL/GenBank/DDBJ databases">
        <title>Chromosome-scale assembly of Riccia fluitans.</title>
        <authorList>
            <person name="Paukszto L."/>
            <person name="Sawicki J."/>
            <person name="Karawczyk K."/>
            <person name="Piernik-Szablinska J."/>
            <person name="Szczecinska M."/>
            <person name="Mazdziarz M."/>
        </authorList>
    </citation>
    <scope>NUCLEOTIDE SEQUENCE [LARGE SCALE GENOMIC DNA]</scope>
    <source>
        <strain evidence="1">Rf_01</strain>
        <tissue evidence="1">Aerial parts of the thallus</tissue>
    </source>
</reference>
<name>A0ABD1YY53_9MARC</name>
<sequence length="145" mass="15660">MADTVCPLHSTLVPVTALALHSGSKDNAEGGCRGRLLPFSSHLKSQTRKQLVQNVNCLSSSSSLLRFSIRTSDLRLVLMSTTRSDRFGSIGQGSINARGYTFFLASREVSDCYTPGAGRMLGNALGSLRYIDGKCYVPSPERQSV</sequence>